<evidence type="ECO:0000259" key="1">
    <source>
        <dbReference type="Pfam" id="PF19328"/>
    </source>
</evidence>
<evidence type="ECO:0000313" key="2">
    <source>
        <dbReference type="EMBL" id="AMN46240.1"/>
    </source>
</evidence>
<organism evidence="2 3">
    <name type="scientific">Steroidobacter denitrificans</name>
    <dbReference type="NCBI Taxonomy" id="465721"/>
    <lineage>
        <taxon>Bacteria</taxon>
        <taxon>Pseudomonadati</taxon>
        <taxon>Pseudomonadota</taxon>
        <taxon>Gammaproteobacteria</taxon>
        <taxon>Steroidobacterales</taxon>
        <taxon>Steroidobacteraceae</taxon>
        <taxon>Steroidobacter</taxon>
    </lineage>
</organism>
<evidence type="ECO:0000313" key="3">
    <source>
        <dbReference type="Proteomes" id="UP000070250"/>
    </source>
</evidence>
<name>A0A127F9H2_STEDE</name>
<proteinExistence type="predicted"/>
<protein>
    <submittedName>
        <fullName evidence="2">4-hydroxy-tetrahydrodipicolinate reductase</fullName>
        <ecNumber evidence="2">1.17.1.8</ecNumber>
    </submittedName>
</protein>
<dbReference type="RefSeq" id="WP_066918837.1">
    <property type="nucleotide sequence ID" value="NZ_CP011971.1"/>
</dbReference>
<keyword evidence="3" id="KW-1185">Reference proteome</keyword>
<accession>A0A127F9H2</accession>
<dbReference type="GO" id="GO:0008839">
    <property type="term" value="F:4-hydroxy-tetrahydrodipicolinate reductase"/>
    <property type="evidence" value="ECO:0007669"/>
    <property type="project" value="UniProtKB-EC"/>
</dbReference>
<dbReference type="InterPro" id="IPR045760">
    <property type="entry name" value="DAP_DH_C"/>
</dbReference>
<dbReference type="SUPFAM" id="SSF51735">
    <property type="entry name" value="NAD(P)-binding Rossmann-fold domains"/>
    <property type="match status" value="1"/>
</dbReference>
<dbReference type="PATRIC" id="fig|465721.4.peg.811"/>
<sequence length="345" mass="38035">MTYKVVQWATGGVGIEALRGILQHPGLELAGLLVHSEAKDGKDAGMLCDMPRVDVIATRDKEAIFALEADCVCYTPQQPNLDDVCRLLESGKNVVTTSFLFHPASMETDSLQRLEAACRQGNSSVHGTGINPGFIADELVLAMSGLCRRIDRVKVIEYADWSQYGLSAPEITFDLCRFGHAPQDARDHPYTRFMGDLFLQSVRMVAEGIGLRLDDTLTSLDFELAERDFKVGDRTVETGTVAGQRYRWQGVHDDKPVVEIETLWTIGHIKPKGWPTAPEGWSVIIEGDPPMRVTFNFDRSNARCSVIATAMHAVNSIVPLCQAEPGIRTFLDLPLIRGAHVGTQI</sequence>
<keyword evidence="2" id="KW-0560">Oxidoreductase</keyword>
<reference evidence="2 3" key="1">
    <citation type="submission" date="2015-06" db="EMBL/GenBank/DDBJ databases">
        <title>A Comprehensive Approach to Explore the Metabolic and Phylogenetic Diversity of Bacterial Steroid Degradation in the Environment: Testosterone as an Example.</title>
        <authorList>
            <person name="Yang F.-C."/>
            <person name="Chen Y.-L."/>
            <person name="Yu C.-P."/>
            <person name="Tang S.-L."/>
            <person name="Wang P.-H."/>
            <person name="Ismail W."/>
            <person name="Wang C.-H."/>
            <person name="Yang C.-Y."/>
            <person name="Chiang Y.-R."/>
        </authorList>
    </citation>
    <scope>NUCLEOTIDE SEQUENCE [LARGE SCALE GENOMIC DNA]</scope>
    <source>
        <strain evidence="2 3">DSM 18526</strain>
    </source>
</reference>
<dbReference type="Proteomes" id="UP000070250">
    <property type="component" value="Chromosome"/>
</dbReference>
<dbReference type="STRING" id="465721.ACG33_03790"/>
<dbReference type="EC" id="1.17.1.8" evidence="2"/>
<dbReference type="AlphaFoldDB" id="A0A127F9H2"/>
<dbReference type="CDD" id="cd24146">
    <property type="entry name" value="nat-AmDH_N_like"/>
    <property type="match status" value="1"/>
</dbReference>
<dbReference type="KEGG" id="sdf:ACG33_03790"/>
<dbReference type="Pfam" id="PF19328">
    <property type="entry name" value="DAP_DH_C"/>
    <property type="match status" value="1"/>
</dbReference>
<dbReference type="EMBL" id="CP011971">
    <property type="protein sequence ID" value="AMN46240.1"/>
    <property type="molecule type" value="Genomic_DNA"/>
</dbReference>
<gene>
    <name evidence="2" type="ORF">ACG33_03790</name>
</gene>
<dbReference type="InterPro" id="IPR036291">
    <property type="entry name" value="NAD(P)-bd_dom_sf"/>
</dbReference>
<dbReference type="Gene3D" id="3.40.50.720">
    <property type="entry name" value="NAD(P)-binding Rossmann-like Domain"/>
    <property type="match status" value="1"/>
</dbReference>
<dbReference type="OrthoDB" id="9767616at2"/>
<feature type="domain" description="2,4-diaminopentanoate dehydrogenase C-terminal" evidence="1">
    <location>
        <begin position="134"/>
        <end position="338"/>
    </location>
</feature>